<feature type="region of interest" description="Disordered" evidence="2">
    <location>
        <begin position="791"/>
        <end position="814"/>
    </location>
</feature>
<keyword evidence="1" id="KW-0479">Metal-binding</keyword>
<organism evidence="3 4">
    <name type="scientific">Orbilia oligospora</name>
    <name type="common">Nematode-trapping fungus</name>
    <name type="synonym">Arthrobotrys oligospora</name>
    <dbReference type="NCBI Taxonomy" id="2813651"/>
    <lineage>
        <taxon>Eukaryota</taxon>
        <taxon>Fungi</taxon>
        <taxon>Dikarya</taxon>
        <taxon>Ascomycota</taxon>
        <taxon>Pezizomycotina</taxon>
        <taxon>Orbiliomycetes</taxon>
        <taxon>Orbiliales</taxon>
        <taxon>Orbiliaceae</taxon>
        <taxon>Orbilia</taxon>
    </lineage>
</organism>
<feature type="region of interest" description="Disordered" evidence="2">
    <location>
        <begin position="1133"/>
        <end position="1170"/>
    </location>
</feature>
<feature type="zinc finger region" description="C3H1-type" evidence="1">
    <location>
        <begin position="1313"/>
        <end position="1339"/>
    </location>
</feature>
<protein>
    <submittedName>
        <fullName evidence="3">Uncharacterized protein</fullName>
    </submittedName>
</protein>
<dbReference type="Proteomes" id="UP000483672">
    <property type="component" value="Unassembled WGS sequence"/>
</dbReference>
<feature type="region of interest" description="Disordered" evidence="2">
    <location>
        <begin position="1337"/>
        <end position="1405"/>
    </location>
</feature>
<feature type="compositionally biased region" description="Low complexity" evidence="2">
    <location>
        <begin position="1133"/>
        <end position="1156"/>
    </location>
</feature>
<feature type="region of interest" description="Disordered" evidence="2">
    <location>
        <begin position="1244"/>
        <end position="1313"/>
    </location>
</feature>
<feature type="compositionally biased region" description="Low complexity" evidence="2">
    <location>
        <begin position="1270"/>
        <end position="1288"/>
    </location>
</feature>
<feature type="compositionally biased region" description="Low complexity" evidence="2">
    <location>
        <begin position="1386"/>
        <end position="1396"/>
    </location>
</feature>
<feature type="compositionally biased region" description="Pro residues" evidence="2">
    <location>
        <begin position="999"/>
        <end position="1010"/>
    </location>
</feature>
<feature type="region of interest" description="Disordered" evidence="2">
    <location>
        <begin position="694"/>
        <end position="750"/>
    </location>
</feature>
<evidence type="ECO:0000313" key="4">
    <source>
        <dbReference type="Proteomes" id="UP000483672"/>
    </source>
</evidence>
<feature type="compositionally biased region" description="Polar residues" evidence="2">
    <location>
        <begin position="311"/>
        <end position="325"/>
    </location>
</feature>
<feature type="region of interest" description="Disordered" evidence="2">
    <location>
        <begin position="997"/>
        <end position="1045"/>
    </location>
</feature>
<dbReference type="EMBL" id="WIPF01000001">
    <property type="protein sequence ID" value="KAF3232402.1"/>
    <property type="molecule type" value="Genomic_DNA"/>
</dbReference>
<dbReference type="GO" id="GO:0008270">
    <property type="term" value="F:zinc ion binding"/>
    <property type="evidence" value="ECO:0007669"/>
    <property type="project" value="UniProtKB-KW"/>
</dbReference>
<name>A0A6G1M253_ORBOL</name>
<feature type="compositionally biased region" description="Low complexity" evidence="2">
    <location>
        <begin position="247"/>
        <end position="263"/>
    </location>
</feature>
<feature type="compositionally biased region" description="Low complexity" evidence="2">
    <location>
        <begin position="1075"/>
        <end position="1088"/>
    </location>
</feature>
<keyword evidence="1" id="KW-0862">Zinc</keyword>
<feature type="region of interest" description="Disordered" evidence="2">
    <location>
        <begin position="1"/>
        <end position="69"/>
    </location>
</feature>
<dbReference type="InterPro" id="IPR000571">
    <property type="entry name" value="Znf_CCCH"/>
</dbReference>
<feature type="region of interest" description="Disordered" evidence="2">
    <location>
        <begin position="311"/>
        <end position="395"/>
    </location>
</feature>
<feature type="compositionally biased region" description="Low complexity" evidence="2">
    <location>
        <begin position="12"/>
        <end position="45"/>
    </location>
</feature>
<feature type="compositionally biased region" description="Pro residues" evidence="2">
    <location>
        <begin position="1060"/>
        <end position="1074"/>
    </location>
</feature>
<feature type="compositionally biased region" description="Basic residues" evidence="2">
    <location>
        <begin position="1367"/>
        <end position="1378"/>
    </location>
</feature>
<evidence type="ECO:0000313" key="3">
    <source>
        <dbReference type="EMBL" id="KAF3232402.1"/>
    </source>
</evidence>
<dbReference type="PANTHER" id="PTHR24216">
    <property type="entry name" value="PAXILLIN-RELATED"/>
    <property type="match status" value="1"/>
</dbReference>
<dbReference type="PANTHER" id="PTHR24216:SF65">
    <property type="entry name" value="PAXILLIN-LIKE PROTEIN 1"/>
    <property type="match status" value="1"/>
</dbReference>
<sequence>MQPAMFTPNHYSATQQQQQSLATTAQQQLMQQQQMRRTTRSSQRSPAVPPASTTVQSMPPQVVQGHSHQMQYQTIPATHLQANGPKHLSYSPSLYVASPDQQMLTGRPASVNPAYSTPEIQFQFPTFEDIEDSSLLTTTSSHPYQTQLQSHSPDHQLLQDLQGTVNPAYNPADLQFSFSQFEDPPMMAAAGGGGPPHPSNPFQGQLNSNSPDPMLGGDAFRYRVMQSNSNGGDPVGQRAISPLFTRQQQQQQQQQHQQQQHQQAVLNSGVGVGVGAPSKQNNGMYSQDAADWRAGANGLYALDQYLGVQGQFPSSTGGTPQSHASVSGPVRQMPINQQPVQNPGVRQQMISVGPSDDIVETMPPKPLAVDGAGDSDVKPKATKKKKQQQQSAVAVAASPKLVNGSTHMMMDMERLILFDVNMDEEVVYDPTGSVTLSYEPVAPMNAKSPNSTDSPDPAMALETNNNKKAKSKSKAKAVKVVPKDPIAQMKSRMLDALEDDDVPASKVLIICRDELKAIAEDDSDSNEKIVAWLKTVFDHGFDDLFRLMTNTSLFITRIRKWIVDAWKADKMSAIVLHGLQVYQKLALDEDHLERFKLRSVFSVFSKGTRDEKVKQACAHILSRAAKLTAKQEAEAKKAEAKAKAEASKPASTKPSTENVKTDDKVTTAKPTAVSKSADSEAILKDAAKIASLANEDNKTGKRKTELLEKDHPSKRVAPNPPSDKSKIQLPIAPDGSKASVAGGAAKAKSSTGGFFADIQKAAKPKPIPAAPQPGGFTSIFDLLKEREAANAAAKSTTVAEKPPPPAKKKKTVRWRPDEELNEIRVFKTELPEGEDGNDPMEVEGAMDAGLVKAKVRANLKEEAQALKDFMSKTKSQGYVDFDDDFEMDWDSLAPILIDHLAPQYIRGLCFKRMGDQRAESQEAKAQQERERNVLAVHYSMSHPAPPNPSELASATEVEQSSEAWDAPLLLPPPNWRRDGNYLFADPNQRKSMAREFMPQPAPPTAPPPTAPIDLTSIFANLGGGQSASAPAVQPVSTPQEPPKANQLASILAELQKLAPAPAPVPAPASAPAPAPAVQAPQPASTPTPVQNNPLQSNPLLAFLGLQSQTPQPQAPAQPQIDIAKALQQLVQQQQPQQQIQPQQQPQQPQQQQQQAQTNPFGGIPFPFMLPQQAGQAPAFPFNMPFPPPLLPGQNPLEMMAMYQAMAAQAPQQPQTTPTPQFGQTVADTLPNFRNMAIQQTNDVKMNDDSDGYQPPEQTQTEKAYQDNSHNNNNNGNNGPKEGKGSWSKFGKKKKHAYQDQPPYKKHKGDSGHGGKRVCAFWQAGNCLKKDDCQYSHDGPPGQGGSEQADQIRQHLYGKDSGDGGRSHEKKHKKFKKRTGYVGGSGSAADTAAASASNDWNGEMEY</sequence>
<feature type="compositionally biased region" description="Basic and acidic residues" evidence="2">
    <location>
        <begin position="695"/>
        <end position="713"/>
    </location>
</feature>
<feature type="region of interest" description="Disordered" evidence="2">
    <location>
        <begin position="244"/>
        <end position="264"/>
    </location>
</feature>
<evidence type="ECO:0000256" key="1">
    <source>
        <dbReference type="PROSITE-ProRule" id="PRU00723"/>
    </source>
</evidence>
<feature type="compositionally biased region" description="Basic and acidic residues" evidence="2">
    <location>
        <begin position="1349"/>
        <end position="1366"/>
    </location>
</feature>
<feature type="compositionally biased region" description="Low complexity" evidence="2">
    <location>
        <begin position="735"/>
        <end position="750"/>
    </location>
</feature>
<proteinExistence type="predicted"/>
<comment type="caution">
    <text evidence="3">The sequence shown here is derived from an EMBL/GenBank/DDBJ whole genome shotgun (WGS) entry which is preliminary data.</text>
</comment>
<feature type="compositionally biased region" description="Polar residues" evidence="2">
    <location>
        <begin position="334"/>
        <end position="350"/>
    </location>
</feature>
<evidence type="ECO:0000256" key="2">
    <source>
        <dbReference type="SAM" id="MobiDB-lite"/>
    </source>
</evidence>
<feature type="region of interest" description="Disordered" evidence="2">
    <location>
        <begin position="183"/>
        <end position="218"/>
    </location>
</feature>
<keyword evidence="1" id="KW-0863">Zinc-finger</keyword>
<feature type="compositionally biased region" description="Polar residues" evidence="2">
    <location>
        <begin position="200"/>
        <end position="211"/>
    </location>
</feature>
<gene>
    <name evidence="3" type="ORF">TWF191_000174</name>
</gene>
<dbReference type="PROSITE" id="PS50103">
    <property type="entry name" value="ZF_C3H1"/>
    <property type="match status" value="1"/>
</dbReference>
<accession>A0A6G1M253</accession>
<feature type="region of interest" description="Disordered" evidence="2">
    <location>
        <begin position="1060"/>
        <end position="1095"/>
    </location>
</feature>
<feature type="region of interest" description="Disordered" evidence="2">
    <location>
        <begin position="446"/>
        <end position="475"/>
    </location>
</feature>
<feature type="compositionally biased region" description="Polar residues" evidence="2">
    <location>
        <begin position="1255"/>
        <end position="1269"/>
    </location>
</feature>
<feature type="compositionally biased region" description="Polar residues" evidence="2">
    <location>
        <begin position="51"/>
        <end position="69"/>
    </location>
</feature>
<feature type="region of interest" description="Disordered" evidence="2">
    <location>
        <begin position="638"/>
        <end position="677"/>
    </location>
</feature>
<reference evidence="3 4" key="1">
    <citation type="submission" date="2019-06" db="EMBL/GenBank/DDBJ databases">
        <authorList>
            <person name="Palmer J.M."/>
        </authorList>
    </citation>
    <scope>NUCLEOTIDE SEQUENCE [LARGE SCALE GENOMIC DNA]</scope>
    <source>
        <strain evidence="3 4">TWF191</strain>
    </source>
</reference>